<comment type="caution">
    <text evidence="2">The sequence shown here is derived from an EMBL/GenBank/DDBJ whole genome shotgun (WGS) entry which is preliminary data.</text>
</comment>
<accession>A0ABR1LJG7</accession>
<evidence type="ECO:0000313" key="2">
    <source>
        <dbReference type="EMBL" id="KAK7535328.1"/>
    </source>
</evidence>
<protein>
    <submittedName>
        <fullName evidence="2">Uncharacterized protein</fullName>
    </submittedName>
</protein>
<dbReference type="EMBL" id="JBBPEH010000008">
    <property type="protein sequence ID" value="KAK7535328.1"/>
    <property type="molecule type" value="Genomic_DNA"/>
</dbReference>
<proteinExistence type="predicted"/>
<feature type="compositionally biased region" description="Acidic residues" evidence="1">
    <location>
        <begin position="57"/>
        <end position="82"/>
    </location>
</feature>
<evidence type="ECO:0000313" key="3">
    <source>
        <dbReference type="Proteomes" id="UP001360953"/>
    </source>
</evidence>
<evidence type="ECO:0000256" key="1">
    <source>
        <dbReference type="SAM" id="MobiDB-lite"/>
    </source>
</evidence>
<organism evidence="2 3">
    <name type="scientific">Phyllosticta citribraziliensis</name>
    <dbReference type="NCBI Taxonomy" id="989973"/>
    <lineage>
        <taxon>Eukaryota</taxon>
        <taxon>Fungi</taxon>
        <taxon>Dikarya</taxon>
        <taxon>Ascomycota</taxon>
        <taxon>Pezizomycotina</taxon>
        <taxon>Dothideomycetes</taxon>
        <taxon>Dothideomycetes incertae sedis</taxon>
        <taxon>Botryosphaeriales</taxon>
        <taxon>Phyllostictaceae</taxon>
        <taxon>Phyllosticta</taxon>
    </lineage>
</organism>
<feature type="region of interest" description="Disordered" evidence="1">
    <location>
        <begin position="21"/>
        <end position="85"/>
    </location>
</feature>
<dbReference type="Proteomes" id="UP001360953">
    <property type="component" value="Unassembled WGS sequence"/>
</dbReference>
<gene>
    <name evidence="2" type="ORF">J3D65DRAFT_660101</name>
</gene>
<keyword evidence="3" id="KW-1185">Reference proteome</keyword>
<dbReference type="GeneID" id="92035472"/>
<reference evidence="2 3" key="1">
    <citation type="submission" date="2024-04" db="EMBL/GenBank/DDBJ databases">
        <title>Phyllosticta paracitricarpa is synonymous to the EU quarantine fungus P. citricarpa based on phylogenomic analyses.</title>
        <authorList>
            <consortium name="Lawrence Berkeley National Laboratory"/>
            <person name="Van ingen-buijs V.A."/>
            <person name="Van westerhoven A.C."/>
            <person name="Haridas S."/>
            <person name="Skiadas P."/>
            <person name="Martin F."/>
            <person name="Groenewald J.Z."/>
            <person name="Crous P.W."/>
            <person name="Seidl M.F."/>
        </authorList>
    </citation>
    <scope>NUCLEOTIDE SEQUENCE [LARGE SCALE GENOMIC DNA]</scope>
    <source>
        <strain evidence="2 3">CPC 17464</strain>
    </source>
</reference>
<name>A0ABR1LJG7_9PEZI</name>
<sequence length="132" mass="15172">MDKLLSAYRFYINIDLIAGADGPDHDVPSASPLLPGRSSARDFSPCPTVEEMQLPSEESEDVEEEEGDEEGEEEQEEEEVDQSLEHEEALLRARAKIDWLARWQQRLRGTANKRVQVVQVRKLVLDAFFWQE</sequence>
<dbReference type="RefSeq" id="XP_066654053.1">
    <property type="nucleotide sequence ID" value="XM_066802566.1"/>
</dbReference>